<dbReference type="PANTHER" id="PTHR43236:SF2">
    <property type="entry name" value="BLL0069 PROTEIN"/>
    <property type="match status" value="1"/>
</dbReference>
<accession>A0ABQ2DCS6</accession>
<dbReference type="InterPro" id="IPR010359">
    <property type="entry name" value="IrrE_HExxH"/>
</dbReference>
<dbReference type="Proteomes" id="UP000634435">
    <property type="component" value="Unassembled WGS sequence"/>
</dbReference>
<evidence type="ECO:0000313" key="2">
    <source>
        <dbReference type="EMBL" id="GGJ51363.1"/>
    </source>
</evidence>
<dbReference type="Pfam" id="PF06114">
    <property type="entry name" value="Peptidase_M78"/>
    <property type="match status" value="1"/>
</dbReference>
<organism evidence="2 3">
    <name type="scientific">Virgibacillus kapii</name>
    <dbReference type="NCBI Taxonomy" id="1638645"/>
    <lineage>
        <taxon>Bacteria</taxon>
        <taxon>Bacillati</taxon>
        <taxon>Bacillota</taxon>
        <taxon>Bacilli</taxon>
        <taxon>Bacillales</taxon>
        <taxon>Bacillaceae</taxon>
        <taxon>Virgibacillus</taxon>
    </lineage>
</organism>
<protein>
    <submittedName>
        <fullName evidence="2">ImmA/IrrE family metallo-endopeptidase</fullName>
    </submittedName>
</protein>
<dbReference type="EMBL" id="BMPN01000002">
    <property type="protein sequence ID" value="GGJ51363.1"/>
    <property type="molecule type" value="Genomic_DNA"/>
</dbReference>
<dbReference type="RefSeq" id="WP_286191253.1">
    <property type="nucleotide sequence ID" value="NZ_BMPN01000002.1"/>
</dbReference>
<evidence type="ECO:0000313" key="3">
    <source>
        <dbReference type="Proteomes" id="UP000634435"/>
    </source>
</evidence>
<sequence length="138" mass="15754">MTIKKKVGQLVEKYGTNDPFKIAEAMGIDIVYENLGKSLGYFSSIYRTTIIHINESLSYKKQLYTIAHELGHVVLHPDENTAFLKGNTYCLTDKKEVEANTFAIELLLSNTENENVSFDQAIEEYGMPEQLLVKFFYS</sequence>
<reference evidence="3" key="1">
    <citation type="journal article" date="2019" name="Int. J. Syst. Evol. Microbiol.">
        <title>The Global Catalogue of Microorganisms (GCM) 10K type strain sequencing project: providing services to taxonomists for standard genome sequencing and annotation.</title>
        <authorList>
            <consortium name="The Broad Institute Genomics Platform"/>
            <consortium name="The Broad Institute Genome Sequencing Center for Infectious Disease"/>
            <person name="Wu L."/>
            <person name="Ma J."/>
        </authorList>
    </citation>
    <scope>NUCLEOTIDE SEQUENCE [LARGE SCALE GENOMIC DNA]</scope>
    <source>
        <strain evidence="3">JCM 30071</strain>
    </source>
</reference>
<proteinExistence type="predicted"/>
<evidence type="ECO:0000259" key="1">
    <source>
        <dbReference type="Pfam" id="PF06114"/>
    </source>
</evidence>
<name>A0ABQ2DCS6_9BACI</name>
<dbReference type="InterPro" id="IPR052345">
    <property type="entry name" value="Rad_response_metalloprotease"/>
</dbReference>
<feature type="domain" description="IrrE N-terminal-like" evidence="1">
    <location>
        <begin position="23"/>
        <end position="115"/>
    </location>
</feature>
<dbReference type="Gene3D" id="1.10.10.2910">
    <property type="match status" value="1"/>
</dbReference>
<comment type="caution">
    <text evidence="2">The sequence shown here is derived from an EMBL/GenBank/DDBJ whole genome shotgun (WGS) entry which is preliminary data.</text>
</comment>
<dbReference type="PANTHER" id="PTHR43236">
    <property type="entry name" value="ANTITOXIN HIGA1"/>
    <property type="match status" value="1"/>
</dbReference>
<keyword evidence="3" id="KW-1185">Reference proteome</keyword>
<gene>
    <name evidence="2" type="ORF">GCM10007111_11950</name>
</gene>